<keyword evidence="10" id="KW-1185">Reference proteome</keyword>
<dbReference type="InterPro" id="IPR002656">
    <property type="entry name" value="Acyl_transf_3_dom"/>
</dbReference>
<organism evidence="9 10">
    <name type="scientific">Litorivita pollutaquae</name>
    <dbReference type="NCBI Taxonomy" id="2200892"/>
    <lineage>
        <taxon>Bacteria</taxon>
        <taxon>Pseudomonadati</taxon>
        <taxon>Pseudomonadota</taxon>
        <taxon>Alphaproteobacteria</taxon>
        <taxon>Rhodobacterales</taxon>
        <taxon>Paracoccaceae</taxon>
        <taxon>Litorivita</taxon>
    </lineage>
</organism>
<feature type="transmembrane region" description="Helical" evidence="7">
    <location>
        <begin position="134"/>
        <end position="152"/>
    </location>
</feature>
<evidence type="ECO:0000256" key="5">
    <source>
        <dbReference type="ARBA" id="ARBA00022989"/>
    </source>
</evidence>
<evidence type="ECO:0000256" key="1">
    <source>
        <dbReference type="ARBA" id="ARBA00004651"/>
    </source>
</evidence>
<feature type="transmembrane region" description="Helical" evidence="7">
    <location>
        <begin position="192"/>
        <end position="212"/>
    </location>
</feature>
<evidence type="ECO:0000313" key="9">
    <source>
        <dbReference type="EMBL" id="PYC46406.1"/>
    </source>
</evidence>
<dbReference type="GO" id="GO:0016413">
    <property type="term" value="F:O-acetyltransferase activity"/>
    <property type="evidence" value="ECO:0007669"/>
    <property type="project" value="TreeGrafter"/>
</dbReference>
<evidence type="ECO:0000259" key="8">
    <source>
        <dbReference type="Pfam" id="PF01757"/>
    </source>
</evidence>
<feature type="transmembrane region" description="Helical" evidence="7">
    <location>
        <begin position="97"/>
        <end position="114"/>
    </location>
</feature>
<dbReference type="EMBL" id="QFVT01000014">
    <property type="protein sequence ID" value="PYC46406.1"/>
    <property type="molecule type" value="Genomic_DNA"/>
</dbReference>
<accession>A0A2V4NP35</accession>
<dbReference type="AlphaFoldDB" id="A0A2V4NP35"/>
<name>A0A2V4NP35_9RHOB</name>
<evidence type="ECO:0000256" key="2">
    <source>
        <dbReference type="ARBA" id="ARBA00007400"/>
    </source>
</evidence>
<feature type="transmembrane region" description="Helical" evidence="7">
    <location>
        <begin position="260"/>
        <end position="277"/>
    </location>
</feature>
<feature type="transmembrane region" description="Helical" evidence="7">
    <location>
        <begin position="24"/>
        <end position="44"/>
    </location>
</feature>
<keyword evidence="6 7" id="KW-0472">Membrane</keyword>
<feature type="transmembrane region" description="Helical" evidence="7">
    <location>
        <begin position="318"/>
        <end position="340"/>
    </location>
</feature>
<evidence type="ECO:0000256" key="4">
    <source>
        <dbReference type="ARBA" id="ARBA00022692"/>
    </source>
</evidence>
<dbReference type="OrthoDB" id="8678265at2"/>
<proteinExistence type="inferred from homology"/>
<feature type="domain" description="Acyltransferase 3" evidence="8">
    <location>
        <begin position="20"/>
        <end position="335"/>
    </location>
</feature>
<dbReference type="RefSeq" id="WP_110797245.1">
    <property type="nucleotide sequence ID" value="NZ_KZ826493.1"/>
</dbReference>
<dbReference type="Pfam" id="PF01757">
    <property type="entry name" value="Acyl_transf_3"/>
    <property type="match status" value="1"/>
</dbReference>
<evidence type="ECO:0000313" key="10">
    <source>
        <dbReference type="Proteomes" id="UP000248012"/>
    </source>
</evidence>
<protein>
    <recommendedName>
        <fullName evidence="8">Acyltransferase 3 domain-containing protein</fullName>
    </recommendedName>
</protein>
<feature type="transmembrane region" description="Helical" evidence="7">
    <location>
        <begin position="64"/>
        <end position="85"/>
    </location>
</feature>
<comment type="subcellular location">
    <subcellularLocation>
        <location evidence="1">Cell membrane</location>
        <topology evidence="1">Multi-pass membrane protein</topology>
    </subcellularLocation>
</comment>
<dbReference type="GO" id="GO:0005886">
    <property type="term" value="C:plasma membrane"/>
    <property type="evidence" value="ECO:0007669"/>
    <property type="project" value="UniProtKB-SubCell"/>
</dbReference>
<feature type="transmembrane region" description="Helical" evidence="7">
    <location>
        <begin position="168"/>
        <end position="186"/>
    </location>
</feature>
<evidence type="ECO:0000256" key="7">
    <source>
        <dbReference type="SAM" id="Phobius"/>
    </source>
</evidence>
<dbReference type="PANTHER" id="PTHR40074:SF2">
    <property type="entry name" value="O-ACETYLTRANSFERASE WECH"/>
    <property type="match status" value="1"/>
</dbReference>
<comment type="similarity">
    <text evidence="2">Belongs to the acyltransferase 3 family.</text>
</comment>
<sequence length="398" mass="42993">MVVSRLVVSTGPDASSRRDDIDTLRAIACIALVSYHVVGSHPGAGLHLPPEHWLSRFNQTFVDMRMPLFSFISGFVFVASGFGRGAGARLAGKARRLLVPMLVVGTLFWALRSLTIGPQGPLWHIAVLPYAHFWYLQATFVLMAVLIGAIYITQDTASVMRPTADREWRVGAALLGMTGFLWLWGARAEVNIFAVNNALYIGPFFFAGFILARSRRGLKALLGGGSVRRVLGGGILALAVLMGALLALEAVTLAGPARRAMTLVLGAAACGGLMLLRPRSALMARLGRASYAVYLFHVFFTAGTRIVLLRIWPDMDVTLIWILALSAGLIGPVVVQWGAFAAPMGLSRFLGLALFGVRIPPRHRLLRRRRRLTGAAKAIPCSPSAISCRNSARITLSL</sequence>
<feature type="transmembrane region" description="Helical" evidence="7">
    <location>
        <begin position="233"/>
        <end position="254"/>
    </location>
</feature>
<keyword evidence="4 7" id="KW-0812">Transmembrane</keyword>
<gene>
    <name evidence="9" type="ORF">DI396_15520</name>
</gene>
<keyword evidence="3" id="KW-1003">Cell membrane</keyword>
<evidence type="ECO:0000256" key="6">
    <source>
        <dbReference type="ARBA" id="ARBA00023136"/>
    </source>
</evidence>
<dbReference type="PANTHER" id="PTHR40074">
    <property type="entry name" value="O-ACETYLTRANSFERASE WECH"/>
    <property type="match status" value="1"/>
</dbReference>
<evidence type="ECO:0000256" key="3">
    <source>
        <dbReference type="ARBA" id="ARBA00022475"/>
    </source>
</evidence>
<dbReference type="GO" id="GO:0009246">
    <property type="term" value="P:enterobacterial common antigen biosynthetic process"/>
    <property type="evidence" value="ECO:0007669"/>
    <property type="project" value="TreeGrafter"/>
</dbReference>
<reference evidence="9 10" key="1">
    <citation type="submission" date="2018-05" db="EMBL/GenBank/DDBJ databases">
        <title>Oceanovita maritima gen. nov., sp. nov., a marine bacterium in the family Rhodobacteraceae isolated from surface seawater of Lundu port Xiamen, China.</title>
        <authorList>
            <person name="Hetharua B.H."/>
            <person name="Min D."/>
            <person name="Liao H."/>
            <person name="Tian Y."/>
        </authorList>
    </citation>
    <scope>NUCLEOTIDE SEQUENCE [LARGE SCALE GENOMIC DNA]</scope>
    <source>
        <strain evidence="9 10">FSX-11</strain>
    </source>
</reference>
<dbReference type="Proteomes" id="UP000248012">
    <property type="component" value="Unassembled WGS sequence"/>
</dbReference>
<keyword evidence="5 7" id="KW-1133">Transmembrane helix</keyword>
<comment type="caution">
    <text evidence="9">The sequence shown here is derived from an EMBL/GenBank/DDBJ whole genome shotgun (WGS) entry which is preliminary data.</text>
</comment>
<feature type="transmembrane region" description="Helical" evidence="7">
    <location>
        <begin position="289"/>
        <end position="312"/>
    </location>
</feature>